<dbReference type="EMBL" id="JAGZCC010000034">
    <property type="protein sequence ID" value="MBS5588483.1"/>
    <property type="molecule type" value="Genomic_DNA"/>
</dbReference>
<organism evidence="4 5">
    <name type="scientific">Thomasclavelia spiroformis</name>
    <dbReference type="NCBI Taxonomy" id="29348"/>
    <lineage>
        <taxon>Bacteria</taxon>
        <taxon>Bacillati</taxon>
        <taxon>Bacillota</taxon>
        <taxon>Erysipelotrichia</taxon>
        <taxon>Erysipelotrichales</taxon>
        <taxon>Coprobacillaceae</taxon>
        <taxon>Thomasclavelia</taxon>
    </lineage>
</organism>
<dbReference type="InterPro" id="IPR000551">
    <property type="entry name" value="MerR-type_HTH_dom"/>
</dbReference>
<evidence type="ECO:0000256" key="1">
    <source>
        <dbReference type="ARBA" id="ARBA00023125"/>
    </source>
</evidence>
<evidence type="ECO:0000313" key="4">
    <source>
        <dbReference type="EMBL" id="MBS5588483.1"/>
    </source>
</evidence>
<dbReference type="InterPro" id="IPR047057">
    <property type="entry name" value="MerR_fam"/>
</dbReference>
<dbReference type="AlphaFoldDB" id="A0A943ENX5"/>
<dbReference type="InterPro" id="IPR029063">
    <property type="entry name" value="SAM-dependent_MTases_sf"/>
</dbReference>
<keyword evidence="4" id="KW-0808">Transferase</keyword>
<keyword evidence="1" id="KW-0238">DNA-binding</keyword>
<dbReference type="GO" id="GO:0003700">
    <property type="term" value="F:DNA-binding transcription factor activity"/>
    <property type="evidence" value="ECO:0007669"/>
    <property type="project" value="InterPro"/>
</dbReference>
<evidence type="ECO:0000259" key="3">
    <source>
        <dbReference type="PROSITE" id="PS50937"/>
    </source>
</evidence>
<evidence type="ECO:0000256" key="2">
    <source>
        <dbReference type="SAM" id="Coils"/>
    </source>
</evidence>
<dbReference type="CDD" id="cd02440">
    <property type="entry name" value="AdoMet_MTases"/>
    <property type="match status" value="1"/>
</dbReference>
<sequence length="387" mass="45284">MEKLYSTGEFAKIAGVTIRTIRYYDKIGLLKPTKVLDNGYRRYCNNDLIILQKIVSLKQLGFSLEEIYPLIQDNDKSSFKKSIQLQISLLDQKIQKLNALKESLKSTKKLLNKNEIPWDKIIELINLSSIEDKIIEHYMNTNNLDTRISFHDTFSTNKNNWFSWIFEQIDFSTVYRLLEIGCGNGKLWENNHYNLRNREIFLSDNSAGMIEKTKQRLGDDYNYLIIDCNDIPFKSNYFDNIIANHVLFYLNDLDRGLKEITRVLKSGGTFYCSTYSKLHMKEITEIVKQFDSRISLSIDALPDHFGLENGKEILSKYFSFVELKKYDDFLLVNEAQPLIDYILSCHGNQNEFLSNHLKEFKYYITDLINKQNGIKITKDCGLFICTK</sequence>
<reference evidence="4" key="1">
    <citation type="submission" date="2021-02" db="EMBL/GenBank/DDBJ databases">
        <title>Infant gut strain persistence is associated with maternal origin, phylogeny, and functional potential including surface adhesion and iron acquisition.</title>
        <authorList>
            <person name="Lou Y.C."/>
        </authorList>
    </citation>
    <scope>NUCLEOTIDE SEQUENCE</scope>
    <source>
        <strain evidence="4">L3_108_000G1_dasL3_108_000G1_metabat.metabat.11</strain>
    </source>
</reference>
<dbReference type="SUPFAM" id="SSF53335">
    <property type="entry name" value="S-adenosyl-L-methionine-dependent methyltransferases"/>
    <property type="match status" value="1"/>
</dbReference>
<dbReference type="SMART" id="SM00422">
    <property type="entry name" value="HTH_MERR"/>
    <property type="match status" value="1"/>
</dbReference>
<dbReference type="PANTHER" id="PTHR30204:SF96">
    <property type="entry name" value="CHROMOSOME-ANCHORING PROTEIN RACA"/>
    <property type="match status" value="1"/>
</dbReference>
<dbReference type="Pfam" id="PF13411">
    <property type="entry name" value="MerR_1"/>
    <property type="match status" value="1"/>
</dbReference>
<dbReference type="Gene3D" id="3.40.50.150">
    <property type="entry name" value="Vaccinia Virus protein VP39"/>
    <property type="match status" value="1"/>
</dbReference>
<dbReference type="PROSITE" id="PS50937">
    <property type="entry name" value="HTH_MERR_2"/>
    <property type="match status" value="1"/>
</dbReference>
<gene>
    <name evidence="4" type="ORF">KHX14_06655</name>
</gene>
<dbReference type="InterPro" id="IPR009061">
    <property type="entry name" value="DNA-bd_dom_put_sf"/>
</dbReference>
<dbReference type="RefSeq" id="WP_303887359.1">
    <property type="nucleotide sequence ID" value="NZ_JAGZCC010000034.1"/>
</dbReference>
<proteinExistence type="predicted"/>
<dbReference type="InterPro" id="IPR013216">
    <property type="entry name" value="Methyltransf_11"/>
</dbReference>
<dbReference type="Pfam" id="PF08241">
    <property type="entry name" value="Methyltransf_11"/>
    <property type="match status" value="1"/>
</dbReference>
<dbReference type="SUPFAM" id="SSF46955">
    <property type="entry name" value="Putative DNA-binding domain"/>
    <property type="match status" value="1"/>
</dbReference>
<protein>
    <submittedName>
        <fullName evidence="4">Methyltransferase domain-containing protein</fullName>
    </submittedName>
</protein>
<name>A0A943ENX5_9FIRM</name>
<accession>A0A943ENX5</accession>
<keyword evidence="2" id="KW-0175">Coiled coil</keyword>
<dbReference type="PROSITE" id="PS00552">
    <property type="entry name" value="HTH_MERR_1"/>
    <property type="match status" value="1"/>
</dbReference>
<dbReference type="Proteomes" id="UP000751224">
    <property type="component" value="Unassembled WGS sequence"/>
</dbReference>
<dbReference type="Gene3D" id="1.10.1660.10">
    <property type="match status" value="1"/>
</dbReference>
<dbReference type="GO" id="GO:0003677">
    <property type="term" value="F:DNA binding"/>
    <property type="evidence" value="ECO:0007669"/>
    <property type="project" value="UniProtKB-KW"/>
</dbReference>
<feature type="domain" description="HTH merR-type" evidence="3">
    <location>
        <begin position="4"/>
        <end position="73"/>
    </location>
</feature>
<dbReference type="GO" id="GO:0032259">
    <property type="term" value="P:methylation"/>
    <property type="evidence" value="ECO:0007669"/>
    <property type="project" value="UniProtKB-KW"/>
</dbReference>
<dbReference type="GO" id="GO:0008757">
    <property type="term" value="F:S-adenosylmethionine-dependent methyltransferase activity"/>
    <property type="evidence" value="ECO:0007669"/>
    <property type="project" value="InterPro"/>
</dbReference>
<evidence type="ECO:0000313" key="5">
    <source>
        <dbReference type="Proteomes" id="UP000751224"/>
    </source>
</evidence>
<comment type="caution">
    <text evidence="4">The sequence shown here is derived from an EMBL/GenBank/DDBJ whole genome shotgun (WGS) entry which is preliminary data.</text>
</comment>
<keyword evidence="4" id="KW-0489">Methyltransferase</keyword>
<dbReference type="CDD" id="cd01106">
    <property type="entry name" value="HTH_TipAL-Mta"/>
    <property type="match status" value="1"/>
</dbReference>
<dbReference type="PANTHER" id="PTHR30204">
    <property type="entry name" value="REDOX-CYCLING DRUG-SENSING TRANSCRIPTIONAL ACTIVATOR SOXR"/>
    <property type="match status" value="1"/>
</dbReference>
<feature type="coiled-coil region" evidence="2">
    <location>
        <begin position="87"/>
        <end position="114"/>
    </location>
</feature>
<dbReference type="PRINTS" id="PR00040">
    <property type="entry name" value="HTHMERR"/>
</dbReference>